<name>A0A183FAZ1_HELPZ</name>
<accession>A0A183FAZ1</accession>
<evidence type="ECO:0000313" key="1">
    <source>
        <dbReference type="Proteomes" id="UP000050761"/>
    </source>
</evidence>
<sequence length="166" mass="18504">LRSLSGGAIDGPRSAHGLTTAYAAAGLRAGWCGKVNRLAELRPVASPVSSSAFAVTYSVRQNHPFIQLETDAKVASLYNCEVWEIPLRTEKAMFHFCLIRPKFIGEIVKLKSKMLPEDLKDILDELLKSKVYSTLLKQPTYSALQDFVTCLLNHFTREFVQCLDEA</sequence>
<reference evidence="2" key="1">
    <citation type="submission" date="2019-09" db="UniProtKB">
        <authorList>
            <consortium name="WormBaseParasite"/>
        </authorList>
    </citation>
    <scope>IDENTIFICATION</scope>
</reference>
<dbReference type="WBParaSite" id="HPBE_0000333301-mRNA-1">
    <property type="protein sequence ID" value="HPBE_0000333301-mRNA-1"/>
    <property type="gene ID" value="HPBE_0000333301"/>
</dbReference>
<dbReference type="Proteomes" id="UP000050761">
    <property type="component" value="Unassembled WGS sequence"/>
</dbReference>
<organism evidence="1 2">
    <name type="scientific">Heligmosomoides polygyrus</name>
    <name type="common">Parasitic roundworm</name>
    <dbReference type="NCBI Taxonomy" id="6339"/>
    <lineage>
        <taxon>Eukaryota</taxon>
        <taxon>Metazoa</taxon>
        <taxon>Ecdysozoa</taxon>
        <taxon>Nematoda</taxon>
        <taxon>Chromadorea</taxon>
        <taxon>Rhabditida</taxon>
        <taxon>Rhabditina</taxon>
        <taxon>Rhabditomorpha</taxon>
        <taxon>Strongyloidea</taxon>
        <taxon>Heligmosomidae</taxon>
        <taxon>Heligmosomoides</taxon>
    </lineage>
</organism>
<keyword evidence="1" id="KW-1185">Reference proteome</keyword>
<dbReference type="AlphaFoldDB" id="A0A183FAZ1"/>
<proteinExistence type="predicted"/>
<protein>
    <submittedName>
        <fullName evidence="2">Exocyst complex component Sec8</fullName>
    </submittedName>
</protein>
<evidence type="ECO:0000313" key="2">
    <source>
        <dbReference type="WBParaSite" id="HPBE_0000333301-mRNA-1"/>
    </source>
</evidence>